<evidence type="ECO:0000256" key="7">
    <source>
        <dbReference type="SAM" id="MobiDB-lite"/>
    </source>
</evidence>
<dbReference type="InterPro" id="IPR004869">
    <property type="entry name" value="MMPL_dom"/>
</dbReference>
<keyword evidence="4 8" id="KW-0812">Transmembrane</keyword>
<feature type="transmembrane region" description="Helical" evidence="8">
    <location>
        <begin position="569"/>
        <end position="587"/>
    </location>
</feature>
<dbReference type="EMBL" id="JAGPYQ010000002">
    <property type="protein sequence ID" value="MBQ0854248.1"/>
    <property type="molecule type" value="Genomic_DNA"/>
</dbReference>
<keyword evidence="5 8" id="KW-1133">Transmembrane helix</keyword>
<feature type="transmembrane region" description="Helical" evidence="8">
    <location>
        <begin position="223"/>
        <end position="242"/>
    </location>
</feature>
<proteinExistence type="inferred from homology"/>
<evidence type="ECO:0000256" key="3">
    <source>
        <dbReference type="ARBA" id="ARBA00022475"/>
    </source>
</evidence>
<dbReference type="AlphaFoldDB" id="A0A941BDK8"/>
<feature type="transmembrane region" description="Helical" evidence="8">
    <location>
        <begin position="418"/>
        <end position="437"/>
    </location>
</feature>
<dbReference type="PANTHER" id="PTHR33406">
    <property type="entry name" value="MEMBRANE PROTEIN MJ1562-RELATED"/>
    <property type="match status" value="1"/>
</dbReference>
<evidence type="ECO:0000256" key="1">
    <source>
        <dbReference type="ARBA" id="ARBA00004651"/>
    </source>
</evidence>
<comment type="subcellular location">
    <subcellularLocation>
        <location evidence="1">Cell membrane</location>
        <topology evidence="1">Multi-pass membrane protein</topology>
    </subcellularLocation>
</comment>
<feature type="transmembrane region" description="Helical" evidence="8">
    <location>
        <begin position="628"/>
        <end position="647"/>
    </location>
</feature>
<keyword evidence="11" id="KW-1185">Reference proteome</keyword>
<feature type="transmembrane region" description="Helical" evidence="8">
    <location>
        <begin position="284"/>
        <end position="306"/>
    </location>
</feature>
<accession>A0A941BDK8</accession>
<keyword evidence="6 8" id="KW-0472">Membrane</keyword>
<evidence type="ECO:0000259" key="9">
    <source>
        <dbReference type="PROSITE" id="PS50156"/>
    </source>
</evidence>
<feature type="compositionally biased region" description="Polar residues" evidence="7">
    <location>
        <begin position="23"/>
        <end position="42"/>
    </location>
</feature>
<sequence>MTDAQGTPEPQGSQASQDSQGSLRSQASQDTQGSQGSRNSQGFRGKQRRGVGWLVCGRRSKWLVVGLWLVLLVVMAPFAQKLTDAQDNDAASWLPGSAESTQVLQTSEDFRPEQLPAIVVYARADGLTAQDQVRIARDVRELKELSEHGIRGAETRGPVFDRRPAPRAAQVSVPITMDEKGWERIAPAVDAIRADVGESGDGLAVHITGPGGTSADFSEAFEGIDSTLLFSAMAVVIVMLLLTYRSPTLLIVPLIGVVAALFTAQALVYLLAEHAGLTVNGQSAGILTVLVFGAGTDYALLLVARYREELRRHEDRHEAMALALHRAGPAVVASGATVVLSMLVLLAAEMNSTRGLGPVAAIGVAVALVAMLTLFPALLVICGRWIFWPVVPHFGSEDPTERGVWARMGNRFSHRPRLVWVITAATLALLSLGLIQLRAEGISNADSFTDKPDSIIGQEVSARYFPAGSGDPLVVISDREQAEEVGRAVADTRGVVPDSLGLPPGTKPEFEGKVLFEATMTAPADSEAAKRTVERVRDAVHAVPDANARVGGGTAALLDMDRATTHDNILIIPLVLLVVLLILCALLRALIAPLLLIGTVVLSFAAALGISALAFRHVFDYAGETTDFPLFVFVFLVALGIDYNIFLTTRIREEAARQGTRPGVVTGLAATGAVITSAGLVLAGTFAALGTLPMVAFAEIGFTVALGVLLDTFIVRSVLVTSLFLDVGPKIWWPNRLAHETGAPVAGPPTPAAPSAPATPVAEPPAEPASRPGSPSE</sequence>
<feature type="transmembrane region" description="Helical" evidence="8">
    <location>
        <begin position="249"/>
        <end position="272"/>
    </location>
</feature>
<feature type="region of interest" description="Disordered" evidence="7">
    <location>
        <begin position="742"/>
        <end position="777"/>
    </location>
</feature>
<feature type="transmembrane region" description="Helical" evidence="8">
    <location>
        <begin position="668"/>
        <end position="689"/>
    </location>
</feature>
<feature type="transmembrane region" description="Helical" evidence="8">
    <location>
        <begin position="327"/>
        <end position="348"/>
    </location>
</feature>
<dbReference type="PROSITE" id="PS50156">
    <property type="entry name" value="SSD"/>
    <property type="match status" value="1"/>
</dbReference>
<dbReference type="Proteomes" id="UP000677413">
    <property type="component" value="Unassembled WGS sequence"/>
</dbReference>
<feature type="transmembrane region" description="Helical" evidence="8">
    <location>
        <begin position="360"/>
        <end position="387"/>
    </location>
</feature>
<dbReference type="SUPFAM" id="SSF82866">
    <property type="entry name" value="Multidrug efflux transporter AcrB transmembrane domain"/>
    <property type="match status" value="2"/>
</dbReference>
<dbReference type="GO" id="GO:0005886">
    <property type="term" value="C:plasma membrane"/>
    <property type="evidence" value="ECO:0007669"/>
    <property type="project" value="UniProtKB-SubCell"/>
</dbReference>
<dbReference type="InterPro" id="IPR000731">
    <property type="entry name" value="SSD"/>
</dbReference>
<feature type="transmembrane region" description="Helical" evidence="8">
    <location>
        <begin position="695"/>
        <end position="715"/>
    </location>
</feature>
<gene>
    <name evidence="10" type="ORF">J8N05_39475</name>
</gene>
<reference evidence="10 11" key="1">
    <citation type="submission" date="2021-04" db="EMBL/GenBank/DDBJ databases">
        <authorList>
            <person name="Tang X."/>
            <person name="Zhou X."/>
            <person name="Chen X."/>
            <person name="Cernava T."/>
            <person name="Zhang C."/>
        </authorList>
    </citation>
    <scope>NUCLEOTIDE SEQUENCE [LARGE SCALE GENOMIC DNA]</scope>
    <source>
        <strain evidence="10 11">BH-SS-21</strain>
    </source>
</reference>
<dbReference type="Pfam" id="PF03176">
    <property type="entry name" value="MMPL"/>
    <property type="match status" value="2"/>
</dbReference>
<feature type="region of interest" description="Disordered" evidence="7">
    <location>
        <begin position="1"/>
        <end position="44"/>
    </location>
</feature>
<keyword evidence="3" id="KW-1003">Cell membrane</keyword>
<evidence type="ECO:0000256" key="2">
    <source>
        <dbReference type="ARBA" id="ARBA00010157"/>
    </source>
</evidence>
<evidence type="ECO:0000256" key="8">
    <source>
        <dbReference type="SAM" id="Phobius"/>
    </source>
</evidence>
<comment type="similarity">
    <text evidence="2">Belongs to the resistance-nodulation-cell division (RND) (TC 2.A.6) family. MmpL subfamily.</text>
</comment>
<evidence type="ECO:0000256" key="4">
    <source>
        <dbReference type="ARBA" id="ARBA00022692"/>
    </source>
</evidence>
<comment type="caution">
    <text evidence="10">The sequence shown here is derived from an EMBL/GenBank/DDBJ whole genome shotgun (WGS) entry which is preliminary data.</text>
</comment>
<feature type="transmembrane region" description="Helical" evidence="8">
    <location>
        <begin position="62"/>
        <end position="79"/>
    </location>
</feature>
<dbReference type="PANTHER" id="PTHR33406:SF6">
    <property type="entry name" value="MEMBRANE PROTEIN YDGH-RELATED"/>
    <property type="match status" value="1"/>
</dbReference>
<dbReference type="InterPro" id="IPR050545">
    <property type="entry name" value="Mycobact_MmpL"/>
</dbReference>
<dbReference type="Gene3D" id="1.20.1640.10">
    <property type="entry name" value="Multidrug efflux transporter AcrB transmembrane domain"/>
    <property type="match status" value="2"/>
</dbReference>
<feature type="domain" description="SSD" evidence="9">
    <location>
        <begin position="249"/>
        <end position="381"/>
    </location>
</feature>
<evidence type="ECO:0000313" key="11">
    <source>
        <dbReference type="Proteomes" id="UP000677413"/>
    </source>
</evidence>
<feature type="compositionally biased region" description="Low complexity" evidence="7">
    <location>
        <begin position="768"/>
        <end position="777"/>
    </location>
</feature>
<organism evidence="10 11">
    <name type="scientific">Streptomyces liliiviolaceus</name>
    <dbReference type="NCBI Taxonomy" id="2823109"/>
    <lineage>
        <taxon>Bacteria</taxon>
        <taxon>Bacillati</taxon>
        <taxon>Actinomycetota</taxon>
        <taxon>Actinomycetes</taxon>
        <taxon>Kitasatosporales</taxon>
        <taxon>Streptomycetaceae</taxon>
        <taxon>Streptomyces</taxon>
    </lineage>
</organism>
<feature type="compositionally biased region" description="Polar residues" evidence="7">
    <location>
        <begin position="1"/>
        <end position="10"/>
    </location>
</feature>
<name>A0A941BDK8_9ACTN</name>
<evidence type="ECO:0000313" key="10">
    <source>
        <dbReference type="EMBL" id="MBQ0854248.1"/>
    </source>
</evidence>
<evidence type="ECO:0000256" key="5">
    <source>
        <dbReference type="ARBA" id="ARBA00022989"/>
    </source>
</evidence>
<protein>
    <submittedName>
        <fullName evidence="10">MMPL family transporter</fullName>
    </submittedName>
</protein>
<evidence type="ECO:0000256" key="6">
    <source>
        <dbReference type="ARBA" id="ARBA00023136"/>
    </source>
</evidence>
<feature type="transmembrane region" description="Helical" evidence="8">
    <location>
        <begin position="594"/>
        <end position="616"/>
    </location>
</feature>
<feature type="compositionally biased region" description="Low complexity" evidence="7">
    <location>
        <begin position="11"/>
        <end position="22"/>
    </location>
</feature>